<dbReference type="OrthoDB" id="9989113at2759"/>
<dbReference type="EMBL" id="CAJNOR010000353">
    <property type="protein sequence ID" value="CAF0888950.1"/>
    <property type="molecule type" value="Genomic_DNA"/>
</dbReference>
<dbReference type="Proteomes" id="UP000663828">
    <property type="component" value="Unassembled WGS sequence"/>
</dbReference>
<organism evidence="1 4">
    <name type="scientific">Adineta ricciae</name>
    <name type="common">Rotifer</name>
    <dbReference type="NCBI Taxonomy" id="249248"/>
    <lineage>
        <taxon>Eukaryota</taxon>
        <taxon>Metazoa</taxon>
        <taxon>Spiralia</taxon>
        <taxon>Gnathifera</taxon>
        <taxon>Rotifera</taxon>
        <taxon>Eurotatoria</taxon>
        <taxon>Bdelloidea</taxon>
        <taxon>Adinetida</taxon>
        <taxon>Adinetidae</taxon>
        <taxon>Adineta</taxon>
    </lineage>
</organism>
<proteinExistence type="predicted"/>
<keyword evidence="3" id="KW-1185">Reference proteome</keyword>
<dbReference type="Proteomes" id="UP000663852">
    <property type="component" value="Unassembled WGS sequence"/>
</dbReference>
<comment type="caution">
    <text evidence="1">The sequence shown here is derived from an EMBL/GenBank/DDBJ whole genome shotgun (WGS) entry which is preliminary data.</text>
</comment>
<gene>
    <name evidence="1" type="ORF">EDS130_LOCUS4963</name>
    <name evidence="2" type="ORF">XAT740_LOCUS7405</name>
</gene>
<evidence type="ECO:0000313" key="4">
    <source>
        <dbReference type="Proteomes" id="UP000663852"/>
    </source>
</evidence>
<accession>A0A813SXY4</accession>
<evidence type="ECO:0000313" key="3">
    <source>
        <dbReference type="Proteomes" id="UP000663828"/>
    </source>
</evidence>
<evidence type="ECO:0000313" key="2">
    <source>
        <dbReference type="EMBL" id="CAF0888950.1"/>
    </source>
</evidence>
<reference evidence="1" key="1">
    <citation type="submission" date="2021-02" db="EMBL/GenBank/DDBJ databases">
        <authorList>
            <person name="Nowell W R."/>
        </authorList>
    </citation>
    <scope>NUCLEOTIDE SEQUENCE</scope>
</reference>
<evidence type="ECO:0000313" key="1">
    <source>
        <dbReference type="EMBL" id="CAF0803218.1"/>
    </source>
</evidence>
<name>A0A813SXY4_ADIRI</name>
<protein>
    <submittedName>
        <fullName evidence="1">Uncharacterized protein</fullName>
    </submittedName>
</protein>
<dbReference type="EMBL" id="CAJNOJ010000013">
    <property type="protein sequence ID" value="CAF0803218.1"/>
    <property type="molecule type" value="Genomic_DNA"/>
</dbReference>
<dbReference type="AlphaFoldDB" id="A0A813SXY4"/>
<sequence length="119" mass="14131">MGQLFNRISTVQTDQETTELIIQNSAKFIQPLIKKRKRLEQESNSRKKKFYLHNDYSRLFNSSKFTRQSMMNNSFTSKIFFKCQLCCRCFPTKDSYLDHMIDCAIERQASIRIVRATTN</sequence>